<sequence length="149" mass="17246">RVVELENGKSGEKEVKVAHSLVAESDNEESDEEEEEKKEQDEESDEEEEEVCDTVPSIDPLSVLIPYKGKSGIIHDVNLSVSKVQQELDRLSIEGRTTLMRDVFNRKHYLQCEMCKTENFDVSQFFRHISSKNHLKALPQLISRREERN</sequence>
<evidence type="ECO:0000313" key="3">
    <source>
        <dbReference type="Proteomes" id="UP001432322"/>
    </source>
</evidence>
<name>A0AAV5V204_9BILA</name>
<gene>
    <name evidence="2" type="ORF">PFISCL1PPCAC_3896</name>
</gene>
<evidence type="ECO:0000256" key="1">
    <source>
        <dbReference type="SAM" id="MobiDB-lite"/>
    </source>
</evidence>
<feature type="non-terminal residue" evidence="2">
    <location>
        <position position="1"/>
    </location>
</feature>
<accession>A0AAV5V204</accession>
<organism evidence="2 3">
    <name type="scientific">Pristionchus fissidentatus</name>
    <dbReference type="NCBI Taxonomy" id="1538716"/>
    <lineage>
        <taxon>Eukaryota</taxon>
        <taxon>Metazoa</taxon>
        <taxon>Ecdysozoa</taxon>
        <taxon>Nematoda</taxon>
        <taxon>Chromadorea</taxon>
        <taxon>Rhabditida</taxon>
        <taxon>Rhabditina</taxon>
        <taxon>Diplogasteromorpha</taxon>
        <taxon>Diplogasteroidea</taxon>
        <taxon>Neodiplogasteridae</taxon>
        <taxon>Pristionchus</taxon>
    </lineage>
</organism>
<feature type="region of interest" description="Disordered" evidence="1">
    <location>
        <begin position="1"/>
        <end position="54"/>
    </location>
</feature>
<dbReference type="Proteomes" id="UP001432322">
    <property type="component" value="Unassembled WGS sequence"/>
</dbReference>
<reference evidence="2" key="1">
    <citation type="submission" date="2023-10" db="EMBL/GenBank/DDBJ databases">
        <title>Genome assembly of Pristionchus species.</title>
        <authorList>
            <person name="Yoshida K."/>
            <person name="Sommer R.J."/>
        </authorList>
    </citation>
    <scope>NUCLEOTIDE SEQUENCE</scope>
    <source>
        <strain evidence="2">RS5133</strain>
    </source>
</reference>
<proteinExistence type="predicted"/>
<feature type="compositionally biased region" description="Acidic residues" evidence="1">
    <location>
        <begin position="25"/>
        <end position="52"/>
    </location>
</feature>
<dbReference type="AlphaFoldDB" id="A0AAV5V204"/>
<comment type="caution">
    <text evidence="2">The sequence shown here is derived from an EMBL/GenBank/DDBJ whole genome shotgun (WGS) entry which is preliminary data.</text>
</comment>
<feature type="compositionally biased region" description="Basic and acidic residues" evidence="1">
    <location>
        <begin position="1"/>
        <end position="17"/>
    </location>
</feature>
<keyword evidence="3" id="KW-1185">Reference proteome</keyword>
<evidence type="ECO:0008006" key="4">
    <source>
        <dbReference type="Google" id="ProtNLM"/>
    </source>
</evidence>
<evidence type="ECO:0000313" key="2">
    <source>
        <dbReference type="EMBL" id="GMT12599.1"/>
    </source>
</evidence>
<protein>
    <recommendedName>
        <fullName evidence="4">Zinc finger protein</fullName>
    </recommendedName>
</protein>
<dbReference type="EMBL" id="BTSY01000001">
    <property type="protein sequence ID" value="GMT12599.1"/>
    <property type="molecule type" value="Genomic_DNA"/>
</dbReference>